<comment type="caution">
    <text evidence="1">The sequence shown here is derived from an EMBL/GenBank/DDBJ whole genome shotgun (WGS) entry which is preliminary data.</text>
</comment>
<dbReference type="Gene3D" id="3.40.390.10">
    <property type="entry name" value="Collagenase (Catalytic Domain)"/>
    <property type="match status" value="1"/>
</dbReference>
<accession>A0ABQ2LDJ9</accession>
<dbReference type="SUPFAM" id="SSF55486">
    <property type="entry name" value="Metalloproteases ('zincins'), catalytic domain"/>
    <property type="match status" value="1"/>
</dbReference>
<reference evidence="2" key="1">
    <citation type="journal article" date="2019" name="Int. J. Syst. Evol. Microbiol.">
        <title>The Global Catalogue of Microorganisms (GCM) 10K type strain sequencing project: providing services to taxonomists for standard genome sequencing and annotation.</title>
        <authorList>
            <consortium name="The Broad Institute Genomics Platform"/>
            <consortium name="The Broad Institute Genome Sequencing Center for Infectious Disease"/>
            <person name="Wu L."/>
            <person name="Ma J."/>
        </authorList>
    </citation>
    <scope>NUCLEOTIDE SEQUENCE [LARGE SCALE GENOMIC DNA]</scope>
    <source>
        <strain evidence="2">CGMCC 1.6964</strain>
    </source>
</reference>
<evidence type="ECO:0000313" key="2">
    <source>
        <dbReference type="Proteomes" id="UP000606653"/>
    </source>
</evidence>
<dbReference type="InterPro" id="IPR024079">
    <property type="entry name" value="MetalloPept_cat_dom_sf"/>
</dbReference>
<protein>
    <recommendedName>
        <fullName evidence="3">Peptidase M10 metallopeptidase domain-containing protein</fullName>
    </recommendedName>
</protein>
<dbReference type="EMBL" id="BMLN01000019">
    <property type="protein sequence ID" value="GGO09367.1"/>
    <property type="molecule type" value="Genomic_DNA"/>
</dbReference>
<dbReference type="Proteomes" id="UP000606653">
    <property type="component" value="Unassembled WGS sequence"/>
</dbReference>
<proteinExistence type="predicted"/>
<dbReference type="RefSeq" id="WP_157060137.1">
    <property type="nucleotide sequence ID" value="NZ_BMLN01000019.1"/>
</dbReference>
<sequence length="150" mass="16406">MNSLGFKGSVQNGVKQWDNASTGVFITEVVNSSTASMKIYAGKGNLPPGTYGAATYWMLSGRNITPDEVTNGTNFQQGVIRFDLDNQNAAGFENVHRYKTSGHEIGHVLGLNHFEEPPGHSGNHWMKSGKIALEQSTSVDLAHLRTKWGW</sequence>
<evidence type="ECO:0000313" key="1">
    <source>
        <dbReference type="EMBL" id="GGO09367.1"/>
    </source>
</evidence>
<organism evidence="1 2">
    <name type="scientific">Saccharibacillus kuerlensis</name>
    <dbReference type="NCBI Taxonomy" id="459527"/>
    <lineage>
        <taxon>Bacteria</taxon>
        <taxon>Bacillati</taxon>
        <taxon>Bacillota</taxon>
        <taxon>Bacilli</taxon>
        <taxon>Bacillales</taxon>
        <taxon>Paenibacillaceae</taxon>
        <taxon>Saccharibacillus</taxon>
    </lineage>
</organism>
<name>A0ABQ2LDJ9_9BACL</name>
<keyword evidence="2" id="KW-1185">Reference proteome</keyword>
<evidence type="ECO:0008006" key="3">
    <source>
        <dbReference type="Google" id="ProtNLM"/>
    </source>
</evidence>
<gene>
    <name evidence="1" type="ORF">GCM10010969_39740</name>
</gene>